<evidence type="ECO:0000256" key="7">
    <source>
        <dbReference type="ARBA" id="ARBA00022795"/>
    </source>
</evidence>
<evidence type="ECO:0000313" key="13">
    <source>
        <dbReference type="Proteomes" id="UP001501176"/>
    </source>
</evidence>
<keyword evidence="12" id="KW-0282">Flagellum</keyword>
<evidence type="ECO:0000256" key="4">
    <source>
        <dbReference type="ARBA" id="ARBA00016507"/>
    </source>
</evidence>
<keyword evidence="6" id="KW-0963">Cytoplasm</keyword>
<evidence type="ECO:0000256" key="9">
    <source>
        <dbReference type="ARBA" id="ARBA00023225"/>
    </source>
</evidence>
<dbReference type="PRINTS" id="PR01003">
    <property type="entry name" value="FLGFLIH"/>
</dbReference>
<evidence type="ECO:0000256" key="1">
    <source>
        <dbReference type="ARBA" id="ARBA00003041"/>
    </source>
</evidence>
<evidence type="ECO:0000256" key="8">
    <source>
        <dbReference type="ARBA" id="ARBA00022927"/>
    </source>
</evidence>
<reference evidence="12 13" key="1">
    <citation type="journal article" date="2019" name="Int. J. Syst. Evol. Microbiol.">
        <title>The Global Catalogue of Microorganisms (GCM) 10K type strain sequencing project: providing services to taxonomists for standard genome sequencing and annotation.</title>
        <authorList>
            <consortium name="The Broad Institute Genomics Platform"/>
            <consortium name="The Broad Institute Genome Sequencing Center for Infectious Disease"/>
            <person name="Wu L."/>
            <person name="Ma J."/>
        </authorList>
    </citation>
    <scope>NUCLEOTIDE SEQUENCE [LARGE SCALE GENOMIC DNA]</scope>
    <source>
        <strain evidence="12 13">JCM 16240</strain>
    </source>
</reference>
<evidence type="ECO:0000313" key="12">
    <source>
        <dbReference type="EMBL" id="GAA0221773.1"/>
    </source>
</evidence>
<keyword evidence="12" id="KW-0966">Cell projection</keyword>
<keyword evidence="12" id="KW-0969">Cilium</keyword>
<dbReference type="PANTHER" id="PTHR34982:SF1">
    <property type="entry name" value="FLAGELLAR ASSEMBLY PROTEIN FLIH"/>
    <property type="match status" value="1"/>
</dbReference>
<evidence type="ECO:0000256" key="6">
    <source>
        <dbReference type="ARBA" id="ARBA00022490"/>
    </source>
</evidence>
<organism evidence="12 13">
    <name type="scientific">Castellaniella daejeonensis</name>
    <dbReference type="NCBI Taxonomy" id="659013"/>
    <lineage>
        <taxon>Bacteria</taxon>
        <taxon>Pseudomonadati</taxon>
        <taxon>Pseudomonadota</taxon>
        <taxon>Betaproteobacteria</taxon>
        <taxon>Burkholderiales</taxon>
        <taxon>Alcaligenaceae</taxon>
        <taxon>Castellaniella</taxon>
    </lineage>
</organism>
<proteinExistence type="inferred from homology"/>
<comment type="similarity">
    <text evidence="3">Belongs to the FliH family.</text>
</comment>
<dbReference type="PANTHER" id="PTHR34982">
    <property type="entry name" value="YOP PROTEINS TRANSLOCATION PROTEIN L"/>
    <property type="match status" value="1"/>
</dbReference>
<dbReference type="InterPro" id="IPR018035">
    <property type="entry name" value="Flagellar_FliH/T3SS_HrpE"/>
</dbReference>
<evidence type="ECO:0000256" key="5">
    <source>
        <dbReference type="ARBA" id="ARBA00022448"/>
    </source>
</evidence>
<keyword evidence="9" id="KW-1006">Bacterial flagellum protein export</keyword>
<name>A0ABN0THB7_9BURK</name>
<keyword evidence="8" id="KW-0653">Protein transport</keyword>
<dbReference type="RefSeq" id="WP_343820218.1">
    <property type="nucleotide sequence ID" value="NZ_BAAAFN010000007.1"/>
</dbReference>
<feature type="domain" description="Flagellar assembly protein FliH/Type III secretion system HrpE" evidence="11">
    <location>
        <begin position="120"/>
        <end position="246"/>
    </location>
</feature>
<evidence type="ECO:0000256" key="3">
    <source>
        <dbReference type="ARBA" id="ARBA00006602"/>
    </source>
</evidence>
<comment type="subcellular location">
    <subcellularLocation>
        <location evidence="2">Cytoplasm</location>
    </subcellularLocation>
</comment>
<accession>A0ABN0THB7</accession>
<protein>
    <recommendedName>
        <fullName evidence="4">Flagellar assembly protein FliH</fullName>
    </recommendedName>
</protein>
<dbReference type="Pfam" id="PF02108">
    <property type="entry name" value="FliH"/>
    <property type="match status" value="1"/>
</dbReference>
<keyword evidence="13" id="KW-1185">Reference proteome</keyword>
<dbReference type="EMBL" id="BAAAFN010000007">
    <property type="protein sequence ID" value="GAA0221773.1"/>
    <property type="molecule type" value="Genomic_DNA"/>
</dbReference>
<evidence type="ECO:0000256" key="2">
    <source>
        <dbReference type="ARBA" id="ARBA00004496"/>
    </source>
</evidence>
<feature type="region of interest" description="Disordered" evidence="10">
    <location>
        <begin position="60"/>
        <end position="81"/>
    </location>
</feature>
<keyword evidence="5" id="KW-0813">Transport</keyword>
<dbReference type="Proteomes" id="UP001501176">
    <property type="component" value="Unassembled WGS sequence"/>
</dbReference>
<feature type="compositionally biased region" description="Basic and acidic residues" evidence="10">
    <location>
        <begin position="69"/>
        <end position="78"/>
    </location>
</feature>
<dbReference type="InterPro" id="IPR051472">
    <property type="entry name" value="T3SS_Stator/FliH"/>
</dbReference>
<evidence type="ECO:0000259" key="11">
    <source>
        <dbReference type="Pfam" id="PF02108"/>
    </source>
</evidence>
<sequence length="258" mass="28488">MSDKPGPSIDLATRARWQRWEMESLEALRPTLGRRATDRDPRHQAELARRRAQVLAEAREEGLTLGRTEGFEQGRGEGHAQGLEQGRAEGYAQGLEQGRAEGHAQGYARGLEEGATLAREQATRLDGMARTCATALNRIEEEVGQSVIHLAVRIAEQVLRTHIRDYPNHILDLVREVMQARPEQGAALRLRLHPDDLELVQAFLQQAPNPASYRLSADESITRGGCIAETALGSVDATLETRWQRIIAALGQQDGGQP</sequence>
<dbReference type="InterPro" id="IPR000563">
    <property type="entry name" value="Flag_FliH"/>
</dbReference>
<comment type="caution">
    <text evidence="12">The sequence shown here is derived from an EMBL/GenBank/DDBJ whole genome shotgun (WGS) entry which is preliminary data.</text>
</comment>
<dbReference type="SUPFAM" id="SSF160527">
    <property type="entry name" value="V-type ATPase subunit E-like"/>
    <property type="match status" value="1"/>
</dbReference>
<keyword evidence="7" id="KW-1005">Bacterial flagellum biogenesis</keyword>
<evidence type="ECO:0000256" key="10">
    <source>
        <dbReference type="SAM" id="MobiDB-lite"/>
    </source>
</evidence>
<gene>
    <name evidence="12" type="primary">fliH</name>
    <name evidence="12" type="ORF">GCM10009125_08520</name>
</gene>
<comment type="function">
    <text evidence="1">Needed for flagellar regrowth and assembly.</text>
</comment>